<dbReference type="AlphaFoldDB" id="A0A542EFR9"/>
<keyword evidence="4" id="KW-1185">Reference proteome</keyword>
<feature type="compositionally biased region" description="Low complexity" evidence="1">
    <location>
        <begin position="205"/>
        <end position="272"/>
    </location>
</feature>
<keyword evidence="2" id="KW-0812">Transmembrane</keyword>
<sequence length="344" mass="35712">MSNSSGNKNAMLAIPAAAALLGLILGLVSALASPKVSLNGFSNGQSVESSAFSVYSTEQSDRGNAQCSVVANGNTTSFGQPSEDFSVEADGKKYWEIGRSPDGMAKASYETKCENAKGQLFAGNRADNIGGGWRTPVLILGLLLLLGGILGTVLMMMRRKKSRSTGSGYDNTYNQGGYQYGQGYSDGYGTPGSYGVSAGSQTPAQGTQGYGQQHNQQGGYGQQAYGQQPQQGGYGQQPGQQGYGQQPQQGGYGQQPGQQGYGQQAYGQQPQQGGYGQQHGQQGGYGQQQGGDVSDAATQAVNRDDVRAAGGADAPTQAQPGQQGYGQQGQHGQSGWEPPQDGQR</sequence>
<organism evidence="3 4">
    <name type="scientific">Yimella lutea</name>
    <dbReference type="NCBI Taxonomy" id="587872"/>
    <lineage>
        <taxon>Bacteria</taxon>
        <taxon>Bacillati</taxon>
        <taxon>Actinomycetota</taxon>
        <taxon>Actinomycetes</taxon>
        <taxon>Micrococcales</taxon>
        <taxon>Dermacoccaceae</taxon>
        <taxon>Yimella</taxon>
    </lineage>
</organism>
<dbReference type="Proteomes" id="UP000320806">
    <property type="component" value="Unassembled WGS sequence"/>
</dbReference>
<keyword evidence="2" id="KW-1133">Transmembrane helix</keyword>
<reference evidence="3 4" key="1">
    <citation type="submission" date="2019-06" db="EMBL/GenBank/DDBJ databases">
        <title>Sequencing the genomes of 1000 actinobacteria strains.</title>
        <authorList>
            <person name="Klenk H.-P."/>
        </authorList>
    </citation>
    <scope>NUCLEOTIDE SEQUENCE [LARGE SCALE GENOMIC DNA]</scope>
    <source>
        <strain evidence="3 4">DSM 19828</strain>
    </source>
</reference>
<evidence type="ECO:0000313" key="3">
    <source>
        <dbReference type="EMBL" id="TQJ14164.1"/>
    </source>
</evidence>
<gene>
    <name evidence="3" type="ORF">FB459_1611</name>
</gene>
<dbReference type="EMBL" id="VFMO01000001">
    <property type="protein sequence ID" value="TQJ14164.1"/>
    <property type="molecule type" value="Genomic_DNA"/>
</dbReference>
<accession>A0A542EFR9</accession>
<evidence type="ECO:0000313" key="4">
    <source>
        <dbReference type="Proteomes" id="UP000320806"/>
    </source>
</evidence>
<dbReference type="RefSeq" id="WP_211345154.1">
    <property type="nucleotide sequence ID" value="NZ_BAABCI010000034.1"/>
</dbReference>
<comment type="caution">
    <text evidence="3">The sequence shown here is derived from an EMBL/GenBank/DDBJ whole genome shotgun (WGS) entry which is preliminary data.</text>
</comment>
<feature type="compositionally biased region" description="Gly residues" evidence="1">
    <location>
        <begin position="273"/>
        <end position="289"/>
    </location>
</feature>
<keyword evidence="2" id="KW-0472">Membrane</keyword>
<proteinExistence type="predicted"/>
<feature type="transmembrane region" description="Helical" evidence="2">
    <location>
        <begin position="137"/>
        <end position="157"/>
    </location>
</feature>
<name>A0A542EFR9_9MICO</name>
<feature type="region of interest" description="Disordered" evidence="1">
    <location>
        <begin position="191"/>
        <end position="344"/>
    </location>
</feature>
<protein>
    <submittedName>
        <fullName evidence="3">Uncharacterized protein</fullName>
    </submittedName>
</protein>
<feature type="compositionally biased region" description="Low complexity" evidence="1">
    <location>
        <begin position="308"/>
        <end position="322"/>
    </location>
</feature>
<evidence type="ECO:0000256" key="1">
    <source>
        <dbReference type="SAM" id="MobiDB-lite"/>
    </source>
</evidence>
<evidence type="ECO:0000256" key="2">
    <source>
        <dbReference type="SAM" id="Phobius"/>
    </source>
</evidence>